<feature type="transmembrane region" description="Helical" evidence="1">
    <location>
        <begin position="52"/>
        <end position="70"/>
    </location>
</feature>
<gene>
    <name evidence="2" type="ORF">OHJ16_09905</name>
</gene>
<keyword evidence="1" id="KW-0472">Membrane</keyword>
<keyword evidence="1" id="KW-1133">Transmembrane helix</keyword>
<accession>A0ABT4I9F4</accession>
<keyword evidence="3" id="KW-1185">Reference proteome</keyword>
<keyword evidence="2" id="KW-0547">Nucleotide-binding</keyword>
<proteinExistence type="predicted"/>
<organism evidence="2 3">
    <name type="scientific">Actinomyces israelii</name>
    <dbReference type="NCBI Taxonomy" id="1659"/>
    <lineage>
        <taxon>Bacteria</taxon>
        <taxon>Bacillati</taxon>
        <taxon>Actinomycetota</taxon>
        <taxon>Actinomycetes</taxon>
        <taxon>Actinomycetales</taxon>
        <taxon>Actinomycetaceae</taxon>
        <taxon>Actinomyces</taxon>
    </lineage>
</organism>
<dbReference type="EMBL" id="JAPTMY010000020">
    <property type="protein sequence ID" value="MCZ0858355.1"/>
    <property type="molecule type" value="Genomic_DNA"/>
</dbReference>
<reference evidence="2" key="1">
    <citation type="submission" date="2022-10" db="EMBL/GenBank/DDBJ databases">
        <title>Genome sequence of Actinomyces israelii ATCC 10048.</title>
        <authorList>
            <person name="Watt R.M."/>
            <person name="Tong W.M."/>
        </authorList>
    </citation>
    <scope>NUCLEOTIDE SEQUENCE</scope>
    <source>
        <strain evidence="2">ATCC 10048</strain>
    </source>
</reference>
<dbReference type="GO" id="GO:0005524">
    <property type="term" value="F:ATP binding"/>
    <property type="evidence" value="ECO:0007669"/>
    <property type="project" value="UniProtKB-KW"/>
</dbReference>
<keyword evidence="1" id="KW-0812">Transmembrane</keyword>
<protein>
    <submittedName>
        <fullName evidence="2">ABC transporter ATP-binding protein</fullName>
    </submittedName>
</protein>
<sequence>ITGRAVFEQLSWLMPARWGYAMASSTIAMNEIIPYRADDLWEHTKRQWLTDYGFLTLIGLVCMIACYIGLARRGRR</sequence>
<evidence type="ECO:0000313" key="3">
    <source>
        <dbReference type="Proteomes" id="UP001072034"/>
    </source>
</evidence>
<keyword evidence="2" id="KW-0067">ATP-binding</keyword>
<comment type="caution">
    <text evidence="2">The sequence shown here is derived from an EMBL/GenBank/DDBJ whole genome shotgun (WGS) entry which is preliminary data.</text>
</comment>
<feature type="non-terminal residue" evidence="2">
    <location>
        <position position="1"/>
    </location>
</feature>
<name>A0ABT4I9F4_9ACTO</name>
<evidence type="ECO:0000256" key="1">
    <source>
        <dbReference type="SAM" id="Phobius"/>
    </source>
</evidence>
<dbReference type="Proteomes" id="UP001072034">
    <property type="component" value="Unassembled WGS sequence"/>
</dbReference>
<evidence type="ECO:0000313" key="2">
    <source>
        <dbReference type="EMBL" id="MCZ0858355.1"/>
    </source>
</evidence>